<evidence type="ECO:0000256" key="3">
    <source>
        <dbReference type="ARBA" id="ARBA00023136"/>
    </source>
</evidence>
<dbReference type="InterPro" id="IPR050327">
    <property type="entry name" value="Proton-linked_MCT"/>
</dbReference>
<evidence type="ECO:0000313" key="5">
    <source>
        <dbReference type="EMBL" id="MDT8330073.1"/>
    </source>
</evidence>
<gene>
    <name evidence="5" type="ORF">RQ831_03340</name>
</gene>
<feature type="transmembrane region" description="Helical" evidence="4">
    <location>
        <begin position="82"/>
        <end position="100"/>
    </location>
</feature>
<feature type="transmembrane region" description="Helical" evidence="4">
    <location>
        <begin position="144"/>
        <end position="162"/>
    </location>
</feature>
<feature type="transmembrane region" description="Helical" evidence="4">
    <location>
        <begin position="168"/>
        <end position="189"/>
    </location>
</feature>
<dbReference type="InterPro" id="IPR011701">
    <property type="entry name" value="MFS"/>
</dbReference>
<protein>
    <submittedName>
        <fullName evidence="5">MFS transporter</fullName>
    </submittedName>
</protein>
<comment type="caution">
    <text evidence="5">The sequence shown here is derived from an EMBL/GenBank/DDBJ whole genome shotgun (WGS) entry which is preliminary data.</text>
</comment>
<feature type="transmembrane region" description="Helical" evidence="4">
    <location>
        <begin position="343"/>
        <end position="366"/>
    </location>
</feature>
<feature type="transmembrane region" description="Helical" evidence="4">
    <location>
        <begin position="16"/>
        <end position="34"/>
    </location>
</feature>
<evidence type="ECO:0000256" key="2">
    <source>
        <dbReference type="ARBA" id="ARBA00022989"/>
    </source>
</evidence>
<evidence type="ECO:0000313" key="6">
    <source>
        <dbReference type="Proteomes" id="UP001258945"/>
    </source>
</evidence>
<keyword evidence="1 4" id="KW-0812">Transmembrane</keyword>
<dbReference type="EMBL" id="JAVVDO010000003">
    <property type="protein sequence ID" value="MDT8330073.1"/>
    <property type="molecule type" value="Genomic_DNA"/>
</dbReference>
<sequence length="428" mass="44094">MTTVPAVSPAIPRRTVWALGLSQLIAWGVSYYLIGVLGERIAADLGWGMARVQGGFALSLLVMGAVSPLAGRMMDRQGGRRVMGLGSVLLALGCLGLALAREVVGYYAAWAVLGLAMRLTLYDAAFAALARIGGPGARRAMSQITLLGGLASTVFWPLGHLLAEHLGWRGACLAYAGAALLTLPLHLLIPSGRAGAFQAGPGAPAAPALARDGGERRLAGALYAAIILLLGVLNAAMSAHMITLLSGLGLGVAAAVWVATLRGIGQSAARLAEILSGSRMGALGLNLLATGGLAFGFVLALWSGTSVTVAVIFSLLYGAANGLTTITRGALPLVLFDHRAYGRIAGALITPGLLLSAVAPLAYVPVIEGLGAGWAMGLGTLLAFAAFLASLVLWWRFGRHAWERPPEACKQGLESDVTRRPPCRSTRA</sequence>
<dbReference type="Proteomes" id="UP001258945">
    <property type="component" value="Unassembled WGS sequence"/>
</dbReference>
<organism evidence="5 6">
    <name type="scientific">Roseomonas gilardii</name>
    <dbReference type="NCBI Taxonomy" id="257708"/>
    <lineage>
        <taxon>Bacteria</taxon>
        <taxon>Pseudomonadati</taxon>
        <taxon>Pseudomonadota</taxon>
        <taxon>Alphaproteobacteria</taxon>
        <taxon>Acetobacterales</taxon>
        <taxon>Roseomonadaceae</taxon>
        <taxon>Roseomonas</taxon>
    </lineage>
</organism>
<feature type="transmembrane region" description="Helical" evidence="4">
    <location>
        <begin position="282"/>
        <end position="302"/>
    </location>
</feature>
<reference evidence="5 6" key="1">
    <citation type="journal article" date="2019" name="Microb. Pathog.">
        <title>Comparison of VITEK 2, MALDI-TOF MS, 16S rRNA gene sequencing, and whole-genome sequencing for identification of Roseomonas mucosa.</title>
        <authorList>
            <person name="Rudolph W.W."/>
            <person name="Gunzer F."/>
            <person name="Trauth M."/>
            <person name="Bunk B."/>
            <person name="Bigge R."/>
            <person name="Schrottner P."/>
        </authorList>
    </citation>
    <scope>NUCLEOTIDE SEQUENCE [LARGE SCALE GENOMIC DNA]</scope>
    <source>
        <strain evidence="5 6">DSM 103800</strain>
    </source>
</reference>
<keyword evidence="3 4" id="KW-0472">Membrane</keyword>
<feature type="transmembrane region" description="Helical" evidence="4">
    <location>
        <begin position="106"/>
        <end position="132"/>
    </location>
</feature>
<feature type="transmembrane region" description="Helical" evidence="4">
    <location>
        <begin position="54"/>
        <end position="70"/>
    </location>
</feature>
<accession>A0ABU3MB18</accession>
<name>A0ABU3MB18_9PROT</name>
<proteinExistence type="predicted"/>
<feature type="transmembrane region" description="Helical" evidence="4">
    <location>
        <begin position="242"/>
        <end position="261"/>
    </location>
</feature>
<dbReference type="Gene3D" id="1.20.1250.20">
    <property type="entry name" value="MFS general substrate transporter like domains"/>
    <property type="match status" value="1"/>
</dbReference>
<evidence type="ECO:0000256" key="4">
    <source>
        <dbReference type="SAM" id="Phobius"/>
    </source>
</evidence>
<keyword evidence="2 4" id="KW-1133">Transmembrane helix</keyword>
<evidence type="ECO:0000256" key="1">
    <source>
        <dbReference type="ARBA" id="ARBA00022692"/>
    </source>
</evidence>
<feature type="transmembrane region" description="Helical" evidence="4">
    <location>
        <begin position="372"/>
        <end position="395"/>
    </location>
</feature>
<dbReference type="SUPFAM" id="SSF103473">
    <property type="entry name" value="MFS general substrate transporter"/>
    <property type="match status" value="1"/>
</dbReference>
<dbReference type="PANTHER" id="PTHR11360">
    <property type="entry name" value="MONOCARBOXYLATE TRANSPORTER"/>
    <property type="match status" value="1"/>
</dbReference>
<keyword evidence="6" id="KW-1185">Reference proteome</keyword>
<feature type="transmembrane region" description="Helical" evidence="4">
    <location>
        <begin position="308"/>
        <end position="331"/>
    </location>
</feature>
<dbReference type="InterPro" id="IPR036259">
    <property type="entry name" value="MFS_trans_sf"/>
</dbReference>
<dbReference type="PANTHER" id="PTHR11360:SF290">
    <property type="entry name" value="MONOCARBOXYLATE MFS PERMEASE"/>
    <property type="match status" value="1"/>
</dbReference>
<dbReference type="Pfam" id="PF07690">
    <property type="entry name" value="MFS_1"/>
    <property type="match status" value="1"/>
</dbReference>
<feature type="transmembrane region" description="Helical" evidence="4">
    <location>
        <begin position="218"/>
        <end position="236"/>
    </location>
</feature>
<dbReference type="RefSeq" id="WP_314280197.1">
    <property type="nucleotide sequence ID" value="NZ_JAVVDO010000003.1"/>
</dbReference>